<dbReference type="Proteomes" id="UP000024942">
    <property type="component" value="Unassembled WGS sequence"/>
</dbReference>
<dbReference type="STRING" id="1280953.HOC_19346"/>
<dbReference type="GeneID" id="92498542"/>
<gene>
    <name evidence="2" type="ORF">HOC_19346</name>
</gene>
<name>A0A059G277_9PROT</name>
<sequence>MLKKFALIASGFAALYCASAQAEGRDDLQRVCVTVSVADGLSEEESQDFCECLATGAEEQGQESIDELVESAGIPDRQARINGLSETSQKIVAVCAP</sequence>
<proteinExistence type="predicted"/>
<keyword evidence="1" id="KW-0732">Signal</keyword>
<evidence type="ECO:0000313" key="3">
    <source>
        <dbReference type="Proteomes" id="UP000024942"/>
    </source>
</evidence>
<keyword evidence="3" id="KW-1185">Reference proteome</keyword>
<accession>A0A059G277</accession>
<feature type="chain" id="PRO_5001572888" description="Lipoprotein" evidence="1">
    <location>
        <begin position="23"/>
        <end position="97"/>
    </location>
</feature>
<feature type="signal peptide" evidence="1">
    <location>
        <begin position="1"/>
        <end position="22"/>
    </location>
</feature>
<evidence type="ECO:0000256" key="1">
    <source>
        <dbReference type="SAM" id="SignalP"/>
    </source>
</evidence>
<dbReference type="EMBL" id="ARYL01000058">
    <property type="protein sequence ID" value="KDA00357.1"/>
    <property type="molecule type" value="Genomic_DNA"/>
</dbReference>
<reference evidence="2 3" key="1">
    <citation type="journal article" date="2014" name="Antonie Van Leeuwenhoek">
        <title>Hyphomonas beringensis sp. nov. and Hyphomonas chukchiensis sp. nov., isolated from surface seawater of the Bering Sea and Chukchi Sea.</title>
        <authorList>
            <person name="Li C."/>
            <person name="Lai Q."/>
            <person name="Li G."/>
            <person name="Dong C."/>
            <person name="Wang J."/>
            <person name="Liao Y."/>
            <person name="Shao Z."/>
        </authorList>
    </citation>
    <scope>NUCLEOTIDE SEQUENCE [LARGE SCALE GENOMIC DNA]</scope>
    <source>
        <strain evidence="2 3">SCH89</strain>
    </source>
</reference>
<evidence type="ECO:0000313" key="2">
    <source>
        <dbReference type="EMBL" id="KDA00357.1"/>
    </source>
</evidence>
<dbReference type="AlphaFoldDB" id="A0A059G277"/>
<organism evidence="2 3">
    <name type="scientific">Hyphomonas oceanitis SCH89</name>
    <dbReference type="NCBI Taxonomy" id="1280953"/>
    <lineage>
        <taxon>Bacteria</taxon>
        <taxon>Pseudomonadati</taxon>
        <taxon>Pseudomonadota</taxon>
        <taxon>Alphaproteobacteria</taxon>
        <taxon>Hyphomonadales</taxon>
        <taxon>Hyphomonadaceae</taxon>
        <taxon>Hyphomonas</taxon>
    </lineage>
</organism>
<protein>
    <recommendedName>
        <fullName evidence="4">Lipoprotein</fullName>
    </recommendedName>
</protein>
<comment type="caution">
    <text evidence="2">The sequence shown here is derived from an EMBL/GenBank/DDBJ whole genome shotgun (WGS) entry which is preliminary data.</text>
</comment>
<dbReference type="OrthoDB" id="7619705at2"/>
<dbReference type="RefSeq" id="WP_034738361.1">
    <property type="nucleotide sequence ID" value="NZ_ARYL01000058.1"/>
</dbReference>
<evidence type="ECO:0008006" key="4">
    <source>
        <dbReference type="Google" id="ProtNLM"/>
    </source>
</evidence>